<keyword evidence="1" id="KW-1133">Transmembrane helix</keyword>
<accession>A0ABD3H634</accession>
<dbReference type="InterPro" id="IPR025962">
    <property type="entry name" value="SdpI/YhfL"/>
</dbReference>
<feature type="signal peptide" evidence="2">
    <location>
        <begin position="1"/>
        <end position="25"/>
    </location>
</feature>
<dbReference type="Pfam" id="PF13630">
    <property type="entry name" value="SdpI"/>
    <property type="match status" value="1"/>
</dbReference>
<feature type="transmembrane region" description="Helical" evidence="1">
    <location>
        <begin position="121"/>
        <end position="140"/>
    </location>
</feature>
<feature type="chain" id="PRO_5044787922" evidence="2">
    <location>
        <begin position="26"/>
        <end position="227"/>
    </location>
</feature>
<feature type="transmembrane region" description="Helical" evidence="1">
    <location>
        <begin position="49"/>
        <end position="74"/>
    </location>
</feature>
<dbReference type="Proteomes" id="UP001633002">
    <property type="component" value="Unassembled WGS sequence"/>
</dbReference>
<sequence length="227" mass="25664">MGTAFDPVLYSLMLVVFTVSPLASSWHDVPNSVPVWWNIYGHPIYYLPRWFGFTLLFLFLPFLMVVITCILQFRSCQSHLSDEYDSVGLLIGGQATFTFFLSTILRNAYVSQSGDISPCHMVANVAFCLMIWPGIFFPCIPPNSSIGILTPWTVRSDHNWTKTHTHAAWILVINGLVLLICAFYVPTGVPLLLVTLVLWVGSYLYLVIYSFIVYKRSEISGEYSAFP</sequence>
<reference evidence="3 4" key="1">
    <citation type="submission" date="2024-09" db="EMBL/GenBank/DDBJ databases">
        <title>Chromosome-scale assembly of Riccia sorocarpa.</title>
        <authorList>
            <person name="Paukszto L."/>
        </authorList>
    </citation>
    <scope>NUCLEOTIDE SEQUENCE [LARGE SCALE GENOMIC DNA]</scope>
    <source>
        <strain evidence="3">LP-2024</strain>
        <tissue evidence="3">Aerial parts of the thallus</tissue>
    </source>
</reference>
<feature type="transmembrane region" description="Helical" evidence="1">
    <location>
        <begin position="191"/>
        <end position="214"/>
    </location>
</feature>
<feature type="transmembrane region" description="Helical" evidence="1">
    <location>
        <begin position="167"/>
        <end position="185"/>
    </location>
</feature>
<dbReference type="PANTHER" id="PTHR37810">
    <property type="entry name" value="IMMUNITY PROTEIN SDPI"/>
    <property type="match status" value="1"/>
</dbReference>
<comment type="caution">
    <text evidence="3">The sequence shown here is derived from an EMBL/GenBank/DDBJ whole genome shotgun (WGS) entry which is preliminary data.</text>
</comment>
<dbReference type="EMBL" id="JBJQOH010000006">
    <property type="protein sequence ID" value="KAL3685556.1"/>
    <property type="molecule type" value="Genomic_DNA"/>
</dbReference>
<keyword evidence="1" id="KW-0812">Transmembrane</keyword>
<protein>
    <submittedName>
        <fullName evidence="3">Uncharacterized protein</fullName>
    </submittedName>
</protein>
<keyword evidence="4" id="KW-1185">Reference proteome</keyword>
<evidence type="ECO:0000313" key="3">
    <source>
        <dbReference type="EMBL" id="KAL3685556.1"/>
    </source>
</evidence>
<evidence type="ECO:0000256" key="2">
    <source>
        <dbReference type="SAM" id="SignalP"/>
    </source>
</evidence>
<evidence type="ECO:0000313" key="4">
    <source>
        <dbReference type="Proteomes" id="UP001633002"/>
    </source>
</evidence>
<gene>
    <name evidence="3" type="ORF">R1sor_003578</name>
</gene>
<organism evidence="3 4">
    <name type="scientific">Riccia sorocarpa</name>
    <dbReference type="NCBI Taxonomy" id="122646"/>
    <lineage>
        <taxon>Eukaryota</taxon>
        <taxon>Viridiplantae</taxon>
        <taxon>Streptophyta</taxon>
        <taxon>Embryophyta</taxon>
        <taxon>Marchantiophyta</taxon>
        <taxon>Marchantiopsida</taxon>
        <taxon>Marchantiidae</taxon>
        <taxon>Marchantiales</taxon>
        <taxon>Ricciaceae</taxon>
        <taxon>Riccia</taxon>
    </lineage>
</organism>
<name>A0ABD3H634_9MARC</name>
<feature type="transmembrane region" description="Helical" evidence="1">
    <location>
        <begin position="86"/>
        <end position="109"/>
    </location>
</feature>
<keyword evidence="2" id="KW-0732">Signal</keyword>
<dbReference type="PANTHER" id="PTHR37810:SF5">
    <property type="entry name" value="IMMUNITY PROTEIN SDPI"/>
    <property type="match status" value="1"/>
</dbReference>
<evidence type="ECO:0000256" key="1">
    <source>
        <dbReference type="SAM" id="Phobius"/>
    </source>
</evidence>
<proteinExistence type="predicted"/>
<keyword evidence="1" id="KW-0472">Membrane</keyword>
<dbReference type="AlphaFoldDB" id="A0ABD3H634"/>